<feature type="signal peptide" evidence="5">
    <location>
        <begin position="1"/>
        <end position="24"/>
    </location>
</feature>
<evidence type="ECO:0000256" key="2">
    <source>
        <dbReference type="ARBA" id="ARBA00022734"/>
    </source>
</evidence>
<reference evidence="7 8" key="1">
    <citation type="journal article" date="2008" name="Nature">
        <title>The genome of the choanoflagellate Monosiga brevicollis and the origin of metazoans.</title>
        <authorList>
            <consortium name="JGI Sequencing"/>
            <person name="King N."/>
            <person name="Westbrook M.J."/>
            <person name="Young S.L."/>
            <person name="Kuo A."/>
            <person name="Abedin M."/>
            <person name="Chapman J."/>
            <person name="Fairclough S."/>
            <person name="Hellsten U."/>
            <person name="Isogai Y."/>
            <person name="Letunic I."/>
            <person name="Marr M."/>
            <person name="Pincus D."/>
            <person name="Putnam N."/>
            <person name="Rokas A."/>
            <person name="Wright K.J."/>
            <person name="Zuzow R."/>
            <person name="Dirks W."/>
            <person name="Good M."/>
            <person name="Goodstein D."/>
            <person name="Lemons D."/>
            <person name="Li W."/>
            <person name="Lyons J.B."/>
            <person name="Morris A."/>
            <person name="Nichols S."/>
            <person name="Richter D.J."/>
            <person name="Salamov A."/>
            <person name="Bork P."/>
            <person name="Lim W.A."/>
            <person name="Manning G."/>
            <person name="Miller W.T."/>
            <person name="McGinnis W."/>
            <person name="Shapiro H."/>
            <person name="Tjian R."/>
            <person name="Grigoriev I.V."/>
            <person name="Rokhsar D."/>
        </authorList>
    </citation>
    <scope>NUCLEOTIDE SEQUENCE [LARGE SCALE GENOMIC DNA]</scope>
    <source>
        <strain evidence="8">MX1 / ATCC 50154</strain>
    </source>
</reference>
<evidence type="ECO:0000313" key="8">
    <source>
        <dbReference type="Proteomes" id="UP000001357"/>
    </source>
</evidence>
<keyword evidence="5" id="KW-0732">Signal</keyword>
<dbReference type="GeneID" id="5891039"/>
<dbReference type="GO" id="GO:0046872">
    <property type="term" value="F:metal ion binding"/>
    <property type="evidence" value="ECO:0007669"/>
    <property type="project" value="UniProtKB-KW"/>
</dbReference>
<dbReference type="SUPFAM" id="SSF56496">
    <property type="entry name" value="Fibrinogen C-terminal domain-like"/>
    <property type="match status" value="2"/>
</dbReference>
<dbReference type="InterPro" id="IPR002181">
    <property type="entry name" value="Fibrinogen_a/b/g_C_dom"/>
</dbReference>
<proteinExistence type="predicted"/>
<dbReference type="PANTHER" id="PTHR16146">
    <property type="entry name" value="INTELECTIN"/>
    <property type="match status" value="1"/>
</dbReference>
<dbReference type="AlphaFoldDB" id="A9UZ59"/>
<dbReference type="KEGG" id="mbr:MONBRDRAFT_25354"/>
<evidence type="ECO:0000256" key="3">
    <source>
        <dbReference type="ARBA" id="ARBA00022837"/>
    </source>
</evidence>
<feature type="chain" id="PRO_5002744528" description="Fibrinogen C-terminal domain-containing protein" evidence="5">
    <location>
        <begin position="25"/>
        <end position="989"/>
    </location>
</feature>
<keyword evidence="4" id="KW-1015">Disulfide bond</keyword>
<keyword evidence="1" id="KW-0479">Metal-binding</keyword>
<keyword evidence="2" id="KW-0430">Lectin</keyword>
<keyword evidence="8" id="KW-1185">Reference proteome</keyword>
<dbReference type="InParanoid" id="A9UZ59"/>
<sequence length="989" mass="106523">MKLLWVVCSLLVVMDQAMVHTALASDGAIIEVDLDGNLIINSSSKGGHARLLLNGIDVIQELSELRTQLADATNTKVQEYCVFDGQFTGSGSSSSSPAVSCSSILQYFPERAPHISGVYWIEAENALPALVYCDMETEGGGWTLVAKVKGQDAVMNGLNTAQWRDGDEIGSTASLSDENALGPAYSTTPFTDVMVRSLTAPDRNMGWRHPTQHANLRSVVRACNSVDDGQLLFGAVHNLDYPGAPYGNNHYRGCTRLKYGMLLGDTTALNYSGYLGCPSIVTGHSLGVVGAAIPASLGPTVQDTDTQRDNIFECVTNFGVGSGYSLRPGSSGDDVYALNAHWWSAGNNYTNAWNSHGVFLRDHAPVSWGGDGSSKIRAGLSCQTIKERFGFSDSGLRWIFADETPGPGQAMPVWCDMSAAGVSLGSDGTTAKRWSRSCSHIKMFFPHAALKSTSAWVWDTKYNEAREVFCDQKSLGGGWELTAKSGALDGTLNSRNWRNLKYGVYLNQIFDTADANGLGTGYYSAEVEDVMIRSLAMPTRLLAYHMPSTEPSTQVIVNECRFRDNGILLAGSPTDLEYWGSGDGDFITSMRMCSAVAERRYGFLVPDTTGTSSYTRFGCSGANRNHALGVFGYGIAVNGTRTYGSDDGIRVHCLTNFGMFDVSSGTHLYAINAHWWGAGNAKVANFKAHGAWLAFEFQATTSGKYWLRRTLAATPVQVWCEFTQGSVTDMGGDGSSELAAASDCRSAQQLFGQTTSGSYWLFNRAQDSLFSSKVYCDMTTESGGWTLVAIVKGNDATLNSKNWDAWRHASLVGSTETMADINALGPAYVGVPFSDVMIRSVNDPSKNLGWRHPTQYDSLHSVIYKCEAVTDGAKLFGGIANLDSTSINNGLYVECANTKFGMFVPDETISYTAIAGCGNLYSGYAGAIVGWGVLQPHSSTNCLTNGGLGAGYAGVVSGDDIYAINAHNWGFSNDNVSNWNSHAIFVRRQ</sequence>
<evidence type="ECO:0000259" key="6">
    <source>
        <dbReference type="PROSITE" id="PS51406"/>
    </source>
</evidence>
<dbReference type="InterPro" id="IPR014716">
    <property type="entry name" value="Fibrinogen_a/b/g_C_1"/>
</dbReference>
<feature type="domain" description="Fibrinogen C-terminal" evidence="6">
    <location>
        <begin position="92"/>
        <end position="145"/>
    </location>
</feature>
<dbReference type="InterPro" id="IPR036056">
    <property type="entry name" value="Fibrinogen-like_C"/>
</dbReference>
<dbReference type="EMBL" id="CH991551">
    <property type="protein sequence ID" value="EDQ89308.1"/>
    <property type="molecule type" value="Genomic_DNA"/>
</dbReference>
<dbReference type="RefSeq" id="XP_001745884.1">
    <property type="nucleotide sequence ID" value="XM_001745832.1"/>
</dbReference>
<evidence type="ECO:0000256" key="4">
    <source>
        <dbReference type="ARBA" id="ARBA00023157"/>
    </source>
</evidence>
<accession>A9UZ59</accession>
<dbReference type="NCBIfam" id="NF040941">
    <property type="entry name" value="GGGWT_bact"/>
    <property type="match status" value="2"/>
</dbReference>
<evidence type="ECO:0000256" key="5">
    <source>
        <dbReference type="SAM" id="SignalP"/>
    </source>
</evidence>
<keyword evidence="3" id="KW-0106">Calcium</keyword>
<dbReference type="GO" id="GO:0005615">
    <property type="term" value="C:extracellular space"/>
    <property type="evidence" value="ECO:0000318"/>
    <property type="project" value="GO_Central"/>
</dbReference>
<gene>
    <name evidence="7" type="ORF">MONBRDRAFT_25354</name>
</gene>
<dbReference type="GO" id="GO:0070492">
    <property type="term" value="F:oligosaccharide binding"/>
    <property type="evidence" value="ECO:0000318"/>
    <property type="project" value="GO_Central"/>
</dbReference>
<evidence type="ECO:0000313" key="7">
    <source>
        <dbReference type="EMBL" id="EDQ89308.1"/>
    </source>
</evidence>
<dbReference type="PANTHER" id="PTHR16146:SF46">
    <property type="entry name" value="INTELECTIN-1A-RELATED"/>
    <property type="match status" value="1"/>
</dbReference>
<protein>
    <recommendedName>
        <fullName evidence="6">Fibrinogen C-terminal domain-containing protein</fullName>
    </recommendedName>
</protein>
<dbReference type="Proteomes" id="UP000001357">
    <property type="component" value="Unassembled WGS sequence"/>
</dbReference>
<name>A9UZ59_MONBE</name>
<organism evidence="7 8">
    <name type="scientific">Monosiga brevicollis</name>
    <name type="common">Choanoflagellate</name>
    <dbReference type="NCBI Taxonomy" id="81824"/>
    <lineage>
        <taxon>Eukaryota</taxon>
        <taxon>Choanoflagellata</taxon>
        <taxon>Craspedida</taxon>
        <taxon>Salpingoecidae</taxon>
        <taxon>Monosiga</taxon>
    </lineage>
</organism>
<dbReference type="Gene3D" id="3.90.215.10">
    <property type="entry name" value="Gamma Fibrinogen, chain A, domain 1"/>
    <property type="match status" value="2"/>
</dbReference>
<evidence type="ECO:0000256" key="1">
    <source>
        <dbReference type="ARBA" id="ARBA00022723"/>
    </source>
</evidence>
<dbReference type="PROSITE" id="PS51406">
    <property type="entry name" value="FIBRINOGEN_C_2"/>
    <property type="match status" value="1"/>
</dbReference>
<dbReference type="Pfam" id="PF00147">
    <property type="entry name" value="Fibrinogen_C"/>
    <property type="match status" value="2"/>
</dbReference>